<feature type="compositionally biased region" description="Basic and acidic residues" evidence="2">
    <location>
        <begin position="1074"/>
        <end position="1084"/>
    </location>
</feature>
<keyword evidence="4" id="KW-1185">Reference proteome</keyword>
<dbReference type="EMBL" id="KQ086090">
    <property type="protein sequence ID" value="KLO08464.1"/>
    <property type="molecule type" value="Genomic_DNA"/>
</dbReference>
<dbReference type="AlphaFoldDB" id="A0A0H2R9E4"/>
<evidence type="ECO:0000313" key="3">
    <source>
        <dbReference type="EMBL" id="KLO08464.1"/>
    </source>
</evidence>
<feature type="compositionally biased region" description="Basic residues" evidence="2">
    <location>
        <begin position="673"/>
        <end position="682"/>
    </location>
</feature>
<dbReference type="InParanoid" id="A0A0H2R9E4"/>
<feature type="region of interest" description="Disordered" evidence="2">
    <location>
        <begin position="639"/>
        <end position="762"/>
    </location>
</feature>
<proteinExistence type="predicted"/>
<name>A0A0H2R9E4_9AGAM</name>
<feature type="region of interest" description="Disordered" evidence="2">
    <location>
        <begin position="926"/>
        <end position="969"/>
    </location>
</feature>
<dbReference type="OrthoDB" id="2910749at2759"/>
<keyword evidence="1" id="KW-0175">Coiled coil</keyword>
<accession>A0A0H2R9E4</accession>
<sequence>MRATRGWHLREALGGVSQHCASMLDDIPPQSASNPLSSSGLWGAENVLHGLLFGFWGCRASVFDFGLGSGGMSSMSEATCSKYIIKRTAYGFRRSALLSGGLRAIGTFVPLHFLACARSRLDHPAIEFPFPFVSVIPFSDGVPIPPAAEHALIERSQPVYSTSTFALEWRNRALIYFRLTVSTGRYRMGNRWTNHDIRTLLEDNEKKYREANGAKGKGKLVEKLLPDVRLYLLPHQTLSDAQLTKRINNWYGNNLKFRTNQLDRAPGGRAGTWTFRNVVSQYHKDRVMAMCAKLKEEGEAKKQAEAGEVGKTIAEQEMEVEDEEGNAFVEKGSGKKLPFYQPALSLVEAEVRADEEQEDEIFQLVDLWNVGPPLEVQQKNAEKNFARKNIKYMSDCNREMGVKMWGIAIYTDKEGQVVRTIFETDQGSEDSVNEKHPDIRGSDLFKSVSKILANALDKQNKMESEESKKKKKEELHAKLERDRLIAAVYFMNGARIIYLPDGEVIKTEELRKLVRQVMTVQYWKFTNNTNARVPWKALELLLNTNYTLIKPSYFPDRLQMVDPCRLISSQLYAILKTWSELVTKKAFRMMWQHCLAADDRRPNDGSVEQSTVKLSMDVEPRQFEDGDEIDIDRALAKHTKTLGPHAPTEKDGEEGVADQGEDGEEPQATERRRQPRRSSTKKVRPDMMDEDEGGDGDEDEYRDGKEDAHSKSKKRKASSSPSDSEDEEVEEERSRSRKKSRKGKERAPRSPTPPPSPPKEISPRRYALSLRKGAWQLACLINRASSFTKEPNPEMDALCPPWLSKDTRVDYLPPEVYEGDDWGGGFPEWLQMVPYKGNGVIHYDTLMTVLIGLGLLIRDVAWNVCNVSSIPDDCPDYIRALDVGQDGYCALVDLCEHVSDNLALIVPDDPEFNFIKERAARLAAAAAEEASSSGDPPVAGPSNTSTATPPVAPPRPPPVRPEPRVPASEVPARKLEAILRAEAEAAGTLDSQGQPVGGSLPPEETGTHPSSVDQVEKPRSEAGEDQPAGVLPEKQTKGSSPEDQQLDRQLEDEPEVPTEKEPEEPPQGSPRSEQPADRGEERGEVQSQGSAREETPDEQPEGNPPEEQPEEQRNRPRKATSSKRAIREVEGPVEPEQGRPKRTRNTTVKGAEVKRAVVAANEKKAAKSKESGRSKKANEPVKQAGMSLRSGTKK</sequence>
<feature type="region of interest" description="Disordered" evidence="2">
    <location>
        <begin position="986"/>
        <end position="1194"/>
    </location>
</feature>
<feature type="compositionally biased region" description="Pro residues" evidence="2">
    <location>
        <begin position="750"/>
        <end position="760"/>
    </location>
</feature>
<protein>
    <submittedName>
        <fullName evidence="3">Uncharacterized protein</fullName>
    </submittedName>
</protein>
<feature type="compositionally biased region" description="Pro residues" evidence="2">
    <location>
        <begin position="950"/>
        <end position="960"/>
    </location>
</feature>
<feature type="compositionally biased region" description="Acidic residues" evidence="2">
    <location>
        <begin position="688"/>
        <end position="701"/>
    </location>
</feature>
<feature type="coiled-coil region" evidence="1">
    <location>
        <begin position="455"/>
        <end position="482"/>
    </location>
</feature>
<dbReference type="Proteomes" id="UP000053477">
    <property type="component" value="Unassembled WGS sequence"/>
</dbReference>
<organism evidence="3 4">
    <name type="scientific">Schizopora paradoxa</name>
    <dbReference type="NCBI Taxonomy" id="27342"/>
    <lineage>
        <taxon>Eukaryota</taxon>
        <taxon>Fungi</taxon>
        <taxon>Dikarya</taxon>
        <taxon>Basidiomycota</taxon>
        <taxon>Agaricomycotina</taxon>
        <taxon>Agaricomycetes</taxon>
        <taxon>Hymenochaetales</taxon>
        <taxon>Schizoporaceae</taxon>
        <taxon>Schizopora</taxon>
    </lineage>
</organism>
<evidence type="ECO:0000256" key="1">
    <source>
        <dbReference type="SAM" id="Coils"/>
    </source>
</evidence>
<evidence type="ECO:0000256" key="2">
    <source>
        <dbReference type="SAM" id="MobiDB-lite"/>
    </source>
</evidence>
<feature type="compositionally biased region" description="Acidic residues" evidence="2">
    <location>
        <begin position="651"/>
        <end position="667"/>
    </location>
</feature>
<feature type="compositionally biased region" description="Basic residues" evidence="2">
    <location>
        <begin position="735"/>
        <end position="744"/>
    </location>
</feature>
<feature type="compositionally biased region" description="Acidic residues" evidence="2">
    <location>
        <begin position="1052"/>
        <end position="1064"/>
    </location>
</feature>
<reference evidence="3 4" key="1">
    <citation type="submission" date="2015-04" db="EMBL/GenBank/DDBJ databases">
        <title>Complete genome sequence of Schizopora paradoxa KUC8140, a cosmopolitan wood degrader in East Asia.</title>
        <authorList>
            <consortium name="DOE Joint Genome Institute"/>
            <person name="Min B."/>
            <person name="Park H."/>
            <person name="Jang Y."/>
            <person name="Kim J.-J."/>
            <person name="Kim K.H."/>
            <person name="Pangilinan J."/>
            <person name="Lipzen A."/>
            <person name="Riley R."/>
            <person name="Grigoriev I.V."/>
            <person name="Spatafora J.W."/>
            <person name="Choi I.-G."/>
        </authorList>
    </citation>
    <scope>NUCLEOTIDE SEQUENCE [LARGE SCALE GENOMIC DNA]</scope>
    <source>
        <strain evidence="3 4">KUC8140</strain>
    </source>
</reference>
<gene>
    <name evidence="3" type="ORF">SCHPADRAFT_944424</name>
</gene>
<feature type="region of interest" description="Disordered" evidence="2">
    <location>
        <begin position="599"/>
        <end position="627"/>
    </location>
</feature>
<evidence type="ECO:0000313" key="4">
    <source>
        <dbReference type="Proteomes" id="UP000053477"/>
    </source>
</evidence>
<feature type="compositionally biased region" description="Basic and acidic residues" evidence="2">
    <location>
        <begin position="1151"/>
        <end position="1179"/>
    </location>
</feature>